<organism evidence="2 3">
    <name type="scientific">Plasmodium vivax India VII</name>
    <dbReference type="NCBI Taxonomy" id="1077284"/>
    <lineage>
        <taxon>Eukaryota</taxon>
        <taxon>Sar</taxon>
        <taxon>Alveolata</taxon>
        <taxon>Apicomplexa</taxon>
        <taxon>Aconoidasida</taxon>
        <taxon>Haemosporida</taxon>
        <taxon>Plasmodiidae</taxon>
        <taxon>Plasmodium</taxon>
        <taxon>Plasmodium (Plasmodium)</taxon>
    </lineage>
</organism>
<feature type="coiled-coil region" evidence="1">
    <location>
        <begin position="23"/>
        <end position="78"/>
    </location>
</feature>
<dbReference type="EMBL" id="KQ234346">
    <property type="protein sequence ID" value="KMZ79160.1"/>
    <property type="molecule type" value="Genomic_DNA"/>
</dbReference>
<dbReference type="AlphaFoldDB" id="A0A0J9S881"/>
<evidence type="ECO:0000313" key="3">
    <source>
        <dbReference type="Proteomes" id="UP000053562"/>
    </source>
</evidence>
<name>A0A0J9S881_PLAVI</name>
<gene>
    <name evidence="2" type="ORF">PVIIG_01634</name>
</gene>
<reference evidence="2 3" key="1">
    <citation type="submission" date="2011-08" db="EMBL/GenBank/DDBJ databases">
        <title>The Genome Sequence of Plasmodium vivax India VII.</title>
        <authorList>
            <consortium name="The Broad Institute Genome Sequencing Platform"/>
            <consortium name="The Broad Institute Genome Sequencing Center for Infectious Disease"/>
            <person name="Neafsey D."/>
            <person name="Carlton J."/>
            <person name="Barnwell J."/>
            <person name="Collins W."/>
            <person name="Escalante A."/>
            <person name="Mullikin J."/>
            <person name="Saul A."/>
            <person name="Guigo R."/>
            <person name="Camara F."/>
            <person name="Young S.K."/>
            <person name="Zeng Q."/>
            <person name="Gargeya S."/>
            <person name="Fitzgerald M."/>
            <person name="Haas B."/>
            <person name="Abouelleil A."/>
            <person name="Alvarado L."/>
            <person name="Arachchi H.M."/>
            <person name="Berlin A."/>
            <person name="Brown A."/>
            <person name="Chapman S.B."/>
            <person name="Chen Z."/>
            <person name="Dunbar C."/>
            <person name="Freedman E."/>
            <person name="Gearin G."/>
            <person name="Gellesch M."/>
            <person name="Goldberg J."/>
            <person name="Griggs A."/>
            <person name="Gujja S."/>
            <person name="Heiman D."/>
            <person name="Howarth C."/>
            <person name="Larson L."/>
            <person name="Lui A."/>
            <person name="MacDonald P.J.P."/>
            <person name="Montmayeur A."/>
            <person name="Murphy C."/>
            <person name="Neiman D."/>
            <person name="Pearson M."/>
            <person name="Priest M."/>
            <person name="Roberts A."/>
            <person name="Saif S."/>
            <person name="Shea T."/>
            <person name="Shenoy N."/>
            <person name="Sisk P."/>
            <person name="Stolte C."/>
            <person name="Sykes S."/>
            <person name="Wortman J."/>
            <person name="Nusbaum C."/>
            <person name="Birren B."/>
        </authorList>
    </citation>
    <scope>NUCLEOTIDE SEQUENCE [LARGE SCALE GENOMIC DNA]</scope>
    <source>
        <strain evidence="2 3">India VII</strain>
    </source>
</reference>
<dbReference type="OrthoDB" id="370926at2759"/>
<keyword evidence="1" id="KW-0175">Coiled coil</keyword>
<accession>A0A0J9S881</accession>
<evidence type="ECO:0000256" key="1">
    <source>
        <dbReference type="SAM" id="Coils"/>
    </source>
</evidence>
<proteinExistence type="predicted"/>
<evidence type="ECO:0000313" key="2">
    <source>
        <dbReference type="EMBL" id="KMZ79160.1"/>
    </source>
</evidence>
<protein>
    <submittedName>
        <fullName evidence="2">Uncharacterized protein</fullName>
    </submittedName>
</protein>
<sequence>MVHGVTQAKRVLSYTTHPRHSNMEDFLTKLKKISEQYNNLLLEKKIIDKRIANIGENIRKYEETREKSLEDVELKKNQLLKNKNKHIIMCQKMEQLNGKLNEILIRKQSIDDDEEKKVINKQIHTVNNTYVLLKHVQNLNDAMLKDEGNRYYKLITENIHSKSFSNRKTLNILNSFLRKSRANIQERGSEGAKSSTPPAAIHSANYFKIIQTNDIVQKLLDLFSGDHTALTIDKQQFLFVLLMNVLRKIACASEMAIPPEDCNSRHHVIYNFLHNKYILHL</sequence>
<dbReference type="Proteomes" id="UP000053562">
    <property type="component" value="Unassembled WGS sequence"/>
</dbReference>